<dbReference type="PATRIC" id="fig|362787.3.peg.1413"/>
<accession>A0A0C1H149</accession>
<reference evidence="2 3" key="1">
    <citation type="journal article" date="2014" name="Mol. Biol. Evol.">
        <title>Massive expansion of Ubiquitination-related gene families within the Chlamydiae.</title>
        <authorList>
            <person name="Domman D."/>
            <person name="Collingro A."/>
            <person name="Lagkouvardos I."/>
            <person name="Gehre L."/>
            <person name="Weinmaier T."/>
            <person name="Rattei T."/>
            <person name="Subtil A."/>
            <person name="Horn M."/>
        </authorList>
    </citation>
    <scope>NUCLEOTIDE SEQUENCE [LARGE SCALE GENOMIC DNA]</scope>
    <source>
        <strain evidence="2 3">EI2</strain>
    </source>
</reference>
<dbReference type="AlphaFoldDB" id="A0A0C1H149"/>
<organism evidence="2 3">
    <name type="scientific">Candidatus Protochlamydia amoebophila</name>
    <dbReference type="NCBI Taxonomy" id="362787"/>
    <lineage>
        <taxon>Bacteria</taxon>
        <taxon>Pseudomonadati</taxon>
        <taxon>Chlamydiota</taxon>
        <taxon>Chlamydiia</taxon>
        <taxon>Parachlamydiales</taxon>
        <taxon>Parachlamydiaceae</taxon>
        <taxon>Candidatus Protochlamydia</taxon>
    </lineage>
</organism>
<gene>
    <name evidence="2" type="ORF">DB44_DO00020</name>
</gene>
<feature type="region of interest" description="Disordered" evidence="1">
    <location>
        <begin position="883"/>
        <end position="913"/>
    </location>
</feature>
<sequence length="930" mass="106012">MIKEINTLNTKEFLEILNKLSGYRQLKKEDLDEIVKVKIKETSDINDKIFIINNYKNSKDIIGDVIQQFKPASPEEGIKIAEECTLPSENRSILFQNFLSAKEEVKLEEALEFHEKLGLSLEDLAKQLPLLLKTCDMEKNDYLANVKIKEVLTNPQINCHFASHLCIAKPQLLLTLFGEHGSHKDNFKIDKQLEVLRNVVAQTKDFKEFEETQLQDLMFNLIDQGFEESLDENAFSCLVAINKRDHTYFIDNMYSITEVSYKIDTPRLLALQREEGRAEATTYSDISSSWRKEKKEEYLNALLSDPSTQQLALTRIDTGNQHKPSERIKYILENLDKIPFDEAIEAIKKDFEKLSGVSDSLLVKILTNFDLGAIKGVNEETNKKTLGIFKKEYPSPNLASILEKLKETKNDYALAKSLFSIAYLIDNIPKKGDQNKFRELLEKKEIQALIIQIATMRKPDEARFFLMNRFMESISKPSDDAYNLIEDLTTQKQVEAHKLIKLQVSPFYHPFQKDLGELFGTNKAFISDTDYLPTILETLQDIHRDPLLTKSEKKYLVDFILGQVPSQVELNPAQIKKNLSSVKAILRLGGANYLCQASLEKAFEGDHETLLNRLGGQCLSELMKGHLTDTVSLQLIEKINKSRDFSWVLNIAVKLNMLEPDKKDAHLKMFAEALKEDVEGQFVEERFNKSPHLLALAKKLEEEKQDNFIEEWKKPLSEKTLTVAQLLGEAAKTGNKILNEQQVAKYEVFFTDDFLDLAQMGTEVVGSCLNIKTGKSIDVMTILGNAIDGKTRMLAVKTTQDPQQPLQGRVMLRLLWDEEGKTPVIIMEGIRTRKPGDQEEAQIVDQALLEASIQVAEKLKVPLICGFTVKPQPNVDYEQYPHQVQSLAPNRSPSEKFDPLEEQGEGAVERTPEELSGLYTLKKTNTIWKP</sequence>
<dbReference type="EMBL" id="JSAN01000087">
    <property type="protein sequence ID" value="KIC71454.1"/>
    <property type="molecule type" value="Genomic_DNA"/>
</dbReference>
<protein>
    <submittedName>
        <fullName evidence="2">Uncharacterized protein</fullName>
    </submittedName>
</protein>
<dbReference type="Proteomes" id="UP000031465">
    <property type="component" value="Unassembled WGS sequence"/>
</dbReference>
<proteinExistence type="predicted"/>
<name>A0A0C1H149_9BACT</name>
<evidence type="ECO:0000256" key="1">
    <source>
        <dbReference type="SAM" id="MobiDB-lite"/>
    </source>
</evidence>
<evidence type="ECO:0000313" key="2">
    <source>
        <dbReference type="EMBL" id="KIC71454.1"/>
    </source>
</evidence>
<evidence type="ECO:0000313" key="3">
    <source>
        <dbReference type="Proteomes" id="UP000031465"/>
    </source>
</evidence>
<feature type="compositionally biased region" description="Polar residues" evidence="1">
    <location>
        <begin position="883"/>
        <end position="892"/>
    </location>
</feature>
<comment type="caution">
    <text evidence="2">The sequence shown here is derived from an EMBL/GenBank/DDBJ whole genome shotgun (WGS) entry which is preliminary data.</text>
</comment>